<proteinExistence type="inferred from homology"/>
<protein>
    <recommendedName>
        <fullName evidence="4">Tryptophan synthase beta chain-like PALP domain-containing protein</fullName>
    </recommendedName>
</protein>
<dbReference type="PANTHER" id="PTHR43780:SF2">
    <property type="entry name" value="1-AMINOCYCLOPROPANE-1-CARBOXYLATE DEAMINASE-RELATED"/>
    <property type="match status" value="1"/>
</dbReference>
<evidence type="ECO:0000313" key="5">
    <source>
        <dbReference type="EMBL" id="KAF9758683.1"/>
    </source>
</evidence>
<dbReference type="InterPro" id="IPR036052">
    <property type="entry name" value="TrpB-like_PALP_sf"/>
</dbReference>
<dbReference type="Proteomes" id="UP000616885">
    <property type="component" value="Unassembled WGS sequence"/>
</dbReference>
<evidence type="ECO:0000256" key="1">
    <source>
        <dbReference type="ARBA" id="ARBA00001933"/>
    </source>
</evidence>
<evidence type="ECO:0000256" key="2">
    <source>
        <dbReference type="ARBA" id="ARBA00008639"/>
    </source>
</evidence>
<dbReference type="SUPFAM" id="SSF53686">
    <property type="entry name" value="Tryptophan synthase beta subunit-like PLP-dependent enzymes"/>
    <property type="match status" value="1"/>
</dbReference>
<comment type="cofactor">
    <cofactor evidence="1">
        <name>pyridoxal 5'-phosphate</name>
        <dbReference type="ChEBI" id="CHEBI:597326"/>
    </cofactor>
</comment>
<dbReference type="EMBL" id="JADCTT010000001">
    <property type="protein sequence ID" value="KAF9758683.1"/>
    <property type="molecule type" value="Genomic_DNA"/>
</dbReference>
<dbReference type="Pfam" id="PF00291">
    <property type="entry name" value="PALP"/>
    <property type="match status" value="1"/>
</dbReference>
<organism evidence="5 6">
    <name type="scientific">Bionectria ochroleuca</name>
    <name type="common">Gliocladium roseum</name>
    <dbReference type="NCBI Taxonomy" id="29856"/>
    <lineage>
        <taxon>Eukaryota</taxon>
        <taxon>Fungi</taxon>
        <taxon>Dikarya</taxon>
        <taxon>Ascomycota</taxon>
        <taxon>Pezizomycotina</taxon>
        <taxon>Sordariomycetes</taxon>
        <taxon>Hypocreomycetidae</taxon>
        <taxon>Hypocreales</taxon>
        <taxon>Bionectriaceae</taxon>
        <taxon>Clonostachys</taxon>
    </lineage>
</organism>
<dbReference type="Gene3D" id="3.40.50.1100">
    <property type="match status" value="1"/>
</dbReference>
<dbReference type="PANTHER" id="PTHR43780">
    <property type="entry name" value="1-AMINOCYCLOPROPANE-1-CARBOXYLATE DEAMINASE-RELATED"/>
    <property type="match status" value="1"/>
</dbReference>
<reference evidence="5" key="1">
    <citation type="submission" date="2020-10" db="EMBL/GenBank/DDBJ databases">
        <title>High-Quality Genome Resource of Clonostachys rosea strain S41 by Oxford Nanopore Long-Read Sequencing.</title>
        <authorList>
            <person name="Wang H."/>
        </authorList>
    </citation>
    <scope>NUCLEOTIDE SEQUENCE</scope>
    <source>
        <strain evidence="5">S41</strain>
    </source>
</reference>
<keyword evidence="3" id="KW-0663">Pyridoxal phosphate</keyword>
<evidence type="ECO:0000256" key="3">
    <source>
        <dbReference type="ARBA" id="ARBA00022898"/>
    </source>
</evidence>
<comment type="similarity">
    <text evidence="2">Belongs to the ACC deaminase/D-cysteine desulfhydrase family.</text>
</comment>
<gene>
    <name evidence="5" type="ORF">IM811_000377</name>
</gene>
<comment type="caution">
    <text evidence="5">The sequence shown here is derived from an EMBL/GenBank/DDBJ whole genome shotgun (WGS) entry which is preliminary data.</text>
</comment>
<name>A0A8H7NM23_BIOOC</name>
<dbReference type="InterPro" id="IPR027278">
    <property type="entry name" value="ACCD_DCysDesulf"/>
</dbReference>
<evidence type="ECO:0000259" key="4">
    <source>
        <dbReference type="Pfam" id="PF00291"/>
    </source>
</evidence>
<sequence length="213" mass="23348">MVVLPTPFGEIPRIPLMYERPSDIEYLKRLTEKLACGAEIWMKRDDCNSGLAFGGNKIRKLEYVLADAVAQGADTLVTTGGVQSNHMRQTGAAAARLGMGVALYPRDAVASAEPEYSYAGNVQVAQILGAETFPVGTTEEEVLETLKSRGKKPYSIPPGASLHPLGAWVMLDVHLRYSSRRSNLVCHLMSSLLRVALVLHLQDWLWASSLPRK</sequence>
<accession>A0A8H7NM23</accession>
<dbReference type="AlphaFoldDB" id="A0A8H7NM23"/>
<evidence type="ECO:0000313" key="6">
    <source>
        <dbReference type="Proteomes" id="UP000616885"/>
    </source>
</evidence>
<dbReference type="InterPro" id="IPR001926">
    <property type="entry name" value="TrpB-like_PALP"/>
</dbReference>
<dbReference type="GO" id="GO:0019148">
    <property type="term" value="F:D-cysteine desulfhydrase activity"/>
    <property type="evidence" value="ECO:0007669"/>
    <property type="project" value="TreeGrafter"/>
</dbReference>
<feature type="domain" description="Tryptophan synthase beta chain-like PALP" evidence="4">
    <location>
        <begin position="18"/>
        <end position="164"/>
    </location>
</feature>